<dbReference type="AlphaFoldDB" id="A0A8T2L2C2"/>
<reference evidence="2 3" key="1">
    <citation type="submission" date="2021-07" db="EMBL/GenBank/DDBJ databases">
        <authorList>
            <person name="Imarazene B."/>
            <person name="Zahm M."/>
            <person name="Klopp C."/>
            <person name="Cabau C."/>
            <person name="Beille S."/>
            <person name="Jouanno E."/>
            <person name="Castinel A."/>
            <person name="Lluch J."/>
            <person name="Gil L."/>
            <person name="Kuchtly C."/>
            <person name="Lopez Roques C."/>
            <person name="Donnadieu C."/>
            <person name="Parrinello H."/>
            <person name="Journot L."/>
            <person name="Du K."/>
            <person name="Schartl M."/>
            <person name="Retaux S."/>
            <person name="Guiguen Y."/>
        </authorList>
    </citation>
    <scope>NUCLEOTIDE SEQUENCE [LARGE SCALE GENOMIC DNA]</scope>
    <source>
        <strain evidence="2">Pach_M1</strain>
        <tissue evidence="2">Testis</tissue>
    </source>
</reference>
<protein>
    <recommendedName>
        <fullName evidence="4">Secreted protein</fullName>
    </recommendedName>
</protein>
<gene>
    <name evidence="2" type="ORF">AMEX_G22307</name>
</gene>
<name>A0A8T2L2C2_ASTMX</name>
<evidence type="ECO:0000256" key="1">
    <source>
        <dbReference type="SAM" id="SignalP"/>
    </source>
</evidence>
<dbReference type="EMBL" id="JAICCE010000019">
    <property type="protein sequence ID" value="KAG9264072.1"/>
    <property type="molecule type" value="Genomic_DNA"/>
</dbReference>
<comment type="caution">
    <text evidence="2">The sequence shown here is derived from an EMBL/GenBank/DDBJ whole genome shotgun (WGS) entry which is preliminary data.</text>
</comment>
<evidence type="ECO:0000313" key="2">
    <source>
        <dbReference type="EMBL" id="KAG9264072.1"/>
    </source>
</evidence>
<evidence type="ECO:0008006" key="4">
    <source>
        <dbReference type="Google" id="ProtNLM"/>
    </source>
</evidence>
<keyword evidence="1" id="KW-0732">Signal</keyword>
<dbReference type="Proteomes" id="UP000752171">
    <property type="component" value="Unassembled WGS sequence"/>
</dbReference>
<sequence length="132" mass="13953">MSFPVFFFFRAGAAGLPGLAGGAPPPFPQTNRLCRFSRARMGSNSGFCVPLPILSPAWTGWNSSAPLLPSYLPGLPLFLSHRVGGQVRVLGVASAQPCCTPVLRGTDLETLPEDQVCHICLQTAGSSIRQGQ</sequence>
<feature type="signal peptide" evidence="1">
    <location>
        <begin position="1"/>
        <end position="22"/>
    </location>
</feature>
<organism evidence="2 3">
    <name type="scientific">Astyanax mexicanus</name>
    <name type="common">Blind cave fish</name>
    <name type="synonym">Astyanax fasciatus mexicanus</name>
    <dbReference type="NCBI Taxonomy" id="7994"/>
    <lineage>
        <taxon>Eukaryota</taxon>
        <taxon>Metazoa</taxon>
        <taxon>Chordata</taxon>
        <taxon>Craniata</taxon>
        <taxon>Vertebrata</taxon>
        <taxon>Euteleostomi</taxon>
        <taxon>Actinopterygii</taxon>
        <taxon>Neopterygii</taxon>
        <taxon>Teleostei</taxon>
        <taxon>Ostariophysi</taxon>
        <taxon>Characiformes</taxon>
        <taxon>Characoidei</taxon>
        <taxon>Acestrorhamphidae</taxon>
        <taxon>Acestrorhamphinae</taxon>
        <taxon>Astyanax</taxon>
    </lineage>
</organism>
<accession>A0A8T2L2C2</accession>
<feature type="chain" id="PRO_5035920720" description="Secreted protein" evidence="1">
    <location>
        <begin position="23"/>
        <end position="132"/>
    </location>
</feature>
<evidence type="ECO:0000313" key="3">
    <source>
        <dbReference type="Proteomes" id="UP000752171"/>
    </source>
</evidence>
<proteinExistence type="predicted"/>